<organism evidence="2">
    <name type="scientific">Aureobasidium pullulans</name>
    <name type="common">Black yeast</name>
    <name type="synonym">Pullularia pullulans</name>
    <dbReference type="NCBI Taxonomy" id="5580"/>
    <lineage>
        <taxon>Eukaryota</taxon>
        <taxon>Fungi</taxon>
        <taxon>Dikarya</taxon>
        <taxon>Ascomycota</taxon>
        <taxon>Pezizomycotina</taxon>
        <taxon>Dothideomycetes</taxon>
        <taxon>Dothideomycetidae</taxon>
        <taxon>Dothideales</taxon>
        <taxon>Saccotheciaceae</taxon>
        <taxon>Aureobasidium</taxon>
    </lineage>
</organism>
<dbReference type="AlphaFoldDB" id="A0A4S9DDV2"/>
<evidence type="ECO:0000256" key="1">
    <source>
        <dbReference type="SAM" id="Coils"/>
    </source>
</evidence>
<evidence type="ECO:0000313" key="2">
    <source>
        <dbReference type="EMBL" id="THX17314.1"/>
    </source>
</evidence>
<keyword evidence="1" id="KW-0175">Coiled coil</keyword>
<accession>A0A4S9DDV2</accession>
<proteinExistence type="predicted"/>
<sequence length="199" mass="22375">MSYSLIDANLLYQSTLSFRCIGPTEDNHRCDQDITRAAMEKVELALRVYLRPGGPLTRFGVERLAKSYICEMHPHRTDVVDLVTSQWYADLLGIPRKGGVNSGDDSLKDPQHIAETSTKEPATLLADVQHAKQEIEDLKREKAVLEKTSNDLSVAETRLRARLAATERTNKKLSDMVKQLQDGLKAREDTISRIEALLD</sequence>
<gene>
    <name evidence="2" type="ORF">D6D13_01087</name>
</gene>
<name>A0A4S9DDV2_AURPU</name>
<dbReference type="EMBL" id="QZAS01000002">
    <property type="protein sequence ID" value="THX17314.1"/>
    <property type="molecule type" value="Genomic_DNA"/>
</dbReference>
<protein>
    <submittedName>
        <fullName evidence="2">Uncharacterized protein</fullName>
    </submittedName>
</protein>
<feature type="coiled-coil region" evidence="1">
    <location>
        <begin position="128"/>
        <end position="183"/>
    </location>
</feature>
<reference evidence="2" key="1">
    <citation type="submission" date="2018-10" db="EMBL/GenBank/DDBJ databases">
        <title>Fifty Aureobasidium pullulans genomes reveal a recombining polyextremotolerant generalist.</title>
        <authorList>
            <person name="Gostincar C."/>
            <person name="Turk M."/>
            <person name="Zajc J."/>
            <person name="Gunde-Cimerman N."/>
        </authorList>
    </citation>
    <scope>NUCLEOTIDE SEQUENCE [LARGE SCALE GENOMIC DNA]</scope>
    <source>
        <strain evidence="2">EXF-10085</strain>
    </source>
</reference>
<comment type="caution">
    <text evidence="2">The sequence shown here is derived from an EMBL/GenBank/DDBJ whole genome shotgun (WGS) entry which is preliminary data.</text>
</comment>